<dbReference type="EMBL" id="JRZE01000006">
    <property type="protein sequence ID" value="KHF43280.1"/>
    <property type="molecule type" value="Genomic_DNA"/>
</dbReference>
<dbReference type="Proteomes" id="UP000030848">
    <property type="component" value="Unassembled WGS sequence"/>
</dbReference>
<organism evidence="2 3">
    <name type="scientific">Saccharomonospora viridis</name>
    <dbReference type="NCBI Taxonomy" id="1852"/>
    <lineage>
        <taxon>Bacteria</taxon>
        <taxon>Bacillati</taxon>
        <taxon>Actinomycetota</taxon>
        <taxon>Actinomycetes</taxon>
        <taxon>Pseudonocardiales</taxon>
        <taxon>Pseudonocardiaceae</taxon>
        <taxon>Saccharomonospora</taxon>
    </lineage>
</organism>
<dbReference type="AlphaFoldDB" id="A0A837D6R0"/>
<evidence type="ECO:0000313" key="2">
    <source>
        <dbReference type="EMBL" id="KHF43280.1"/>
    </source>
</evidence>
<reference evidence="2 3" key="1">
    <citation type="submission" date="2014-10" db="EMBL/GenBank/DDBJ databases">
        <title>Genome sequence of Micropolyspora internatus JCM3315.</title>
        <authorList>
            <person name="Shin S.-K."/>
            <person name="Yi H."/>
        </authorList>
    </citation>
    <scope>NUCLEOTIDE SEQUENCE [LARGE SCALE GENOMIC DNA]</scope>
    <source>
        <strain evidence="2 3">JCM 3315</strain>
    </source>
</reference>
<evidence type="ECO:0000313" key="3">
    <source>
        <dbReference type="Proteomes" id="UP000030848"/>
    </source>
</evidence>
<evidence type="ECO:0000256" key="1">
    <source>
        <dbReference type="SAM" id="MobiDB-lite"/>
    </source>
</evidence>
<proteinExistence type="predicted"/>
<feature type="region of interest" description="Disordered" evidence="1">
    <location>
        <begin position="1"/>
        <end position="51"/>
    </location>
</feature>
<accession>A0A837D6R0</accession>
<name>A0A837D6R0_9PSEU</name>
<comment type="caution">
    <text evidence="2">The sequence shown here is derived from an EMBL/GenBank/DDBJ whole genome shotgun (WGS) entry which is preliminary data.</text>
</comment>
<protein>
    <submittedName>
        <fullName evidence="2">Uncharacterized protein</fullName>
    </submittedName>
</protein>
<gene>
    <name evidence="2" type="ORF">MINT15_34820</name>
</gene>
<feature type="compositionally biased region" description="Basic and acidic residues" evidence="1">
    <location>
        <begin position="10"/>
        <end position="23"/>
    </location>
</feature>
<sequence>MPAHRVGCRSRSDGAGRLTDRVAQEPTALRDLPFEGRGVPTGRPSAPASCG</sequence>